<gene>
    <name evidence="2" type="ORF">WCD41_31075</name>
</gene>
<keyword evidence="3" id="KW-1185">Reference proteome</keyword>
<dbReference type="EMBL" id="JBBEGL010000038">
    <property type="protein sequence ID" value="MEJ2890931.1"/>
    <property type="molecule type" value="Genomic_DNA"/>
</dbReference>
<evidence type="ECO:0000256" key="1">
    <source>
        <dbReference type="SAM" id="MobiDB-lite"/>
    </source>
</evidence>
<protein>
    <recommendedName>
        <fullName evidence="4">HNH endonuclease</fullName>
    </recommendedName>
</protein>
<feature type="region of interest" description="Disordered" evidence="1">
    <location>
        <begin position="1"/>
        <end position="20"/>
    </location>
</feature>
<proteinExistence type="predicted"/>
<feature type="compositionally biased region" description="Basic and acidic residues" evidence="1">
    <location>
        <begin position="60"/>
        <end position="70"/>
    </location>
</feature>
<evidence type="ECO:0000313" key="2">
    <source>
        <dbReference type="EMBL" id="MEJ2890931.1"/>
    </source>
</evidence>
<dbReference type="Proteomes" id="UP001370100">
    <property type="component" value="Unassembled WGS sequence"/>
</dbReference>
<sequence length="70" mass="7932">LCRHHHRAKHDAGWTITQPAPGHFQVTTRAGARYTTRPRRITDPLPAPHPAATGLPRPLPLHEQHHDDPY</sequence>
<feature type="non-terminal residue" evidence="2">
    <location>
        <position position="1"/>
    </location>
</feature>
<accession>A0ABU8NEY1</accession>
<reference evidence="2 3" key="1">
    <citation type="submission" date="2024-03" db="EMBL/GenBank/DDBJ databases">
        <title>Actinomycetospora sp. OC33-EN06, a novel actinomycete isolated from wild orchid (Aerides multiflora).</title>
        <authorList>
            <person name="Suriyachadkun C."/>
        </authorList>
    </citation>
    <scope>NUCLEOTIDE SEQUENCE [LARGE SCALE GENOMIC DNA]</scope>
    <source>
        <strain evidence="2 3">OC33-EN06</strain>
    </source>
</reference>
<feature type="non-terminal residue" evidence="2">
    <location>
        <position position="70"/>
    </location>
</feature>
<evidence type="ECO:0008006" key="4">
    <source>
        <dbReference type="Google" id="ProtNLM"/>
    </source>
</evidence>
<comment type="caution">
    <text evidence="2">The sequence shown here is derived from an EMBL/GenBank/DDBJ whole genome shotgun (WGS) entry which is preliminary data.</text>
</comment>
<name>A0ABU8NEY1_9PSEU</name>
<organism evidence="2 3">
    <name type="scientific">Actinomycetospora aeridis</name>
    <dbReference type="NCBI Taxonomy" id="3129231"/>
    <lineage>
        <taxon>Bacteria</taxon>
        <taxon>Bacillati</taxon>
        <taxon>Actinomycetota</taxon>
        <taxon>Actinomycetes</taxon>
        <taxon>Pseudonocardiales</taxon>
        <taxon>Pseudonocardiaceae</taxon>
        <taxon>Actinomycetospora</taxon>
    </lineage>
</organism>
<evidence type="ECO:0000313" key="3">
    <source>
        <dbReference type="Proteomes" id="UP001370100"/>
    </source>
</evidence>
<feature type="region of interest" description="Disordered" evidence="1">
    <location>
        <begin position="29"/>
        <end position="70"/>
    </location>
</feature>